<dbReference type="GO" id="GO:0020037">
    <property type="term" value="F:heme binding"/>
    <property type="evidence" value="ECO:0007669"/>
    <property type="project" value="InterPro"/>
</dbReference>
<dbReference type="eggNOG" id="KOG0157">
    <property type="taxonomic scope" value="Eukaryota"/>
</dbReference>
<evidence type="ECO:0000256" key="10">
    <source>
        <dbReference type="ARBA" id="ARBA00023136"/>
    </source>
</evidence>
<evidence type="ECO:0000256" key="5">
    <source>
        <dbReference type="ARBA" id="ARBA00022617"/>
    </source>
</evidence>
<dbReference type="Proteomes" id="UP000000305">
    <property type="component" value="Unassembled WGS sequence"/>
</dbReference>
<dbReference type="PhylomeDB" id="E9FX06"/>
<evidence type="ECO:0000256" key="11">
    <source>
        <dbReference type="PIRSR" id="PIRSR602403-1"/>
    </source>
</evidence>
<dbReference type="InterPro" id="IPR050196">
    <property type="entry name" value="Cytochrome_P450_Monoox"/>
</dbReference>
<dbReference type="GO" id="GO:0004497">
    <property type="term" value="F:monooxygenase activity"/>
    <property type="evidence" value="ECO:0007669"/>
    <property type="project" value="UniProtKB-KW"/>
</dbReference>
<evidence type="ECO:0000256" key="3">
    <source>
        <dbReference type="ARBA" id="ARBA00004586"/>
    </source>
</evidence>
<comment type="function">
    <text evidence="2">May be involved in the metabolism of insect hormones and in the breakdown of synthetic insecticides.</text>
</comment>
<evidence type="ECO:0000256" key="6">
    <source>
        <dbReference type="ARBA" id="ARBA00022723"/>
    </source>
</evidence>
<dbReference type="SUPFAM" id="SSF48264">
    <property type="entry name" value="Cytochrome P450"/>
    <property type="match status" value="1"/>
</dbReference>
<keyword evidence="7" id="KW-0256">Endoplasmic reticulum</keyword>
<feature type="binding site" description="axial binding residue" evidence="11">
    <location>
        <position position="365"/>
    </location>
    <ligand>
        <name>heme</name>
        <dbReference type="ChEBI" id="CHEBI:30413"/>
    </ligand>
    <ligandPart>
        <name>Fe</name>
        <dbReference type="ChEBI" id="CHEBI:18248"/>
    </ligandPart>
</feature>
<sequence>MTTALAGLLGGYYWVWSRSRFVRLIDALPGPNPLPLLGNILDLLKFSPDGDPWKKRRRMLNPAFHFQNLNGFLDIFNDLSLDYAAKIERIILGTASSTGCQEIDVHPIMSLLALDLFAVYEPWLRLDWIYKLSSLYRQELQLLSSNAVAMNKIIQSRREFLKQNADKYSSQSSEYLANNNNVGEGDTLSRPKERLTFLDLLLKASEENPDDLNDEVLSNEVCLFIAGSIDTAAVAMAWFLYLMAKCPEHQQLVMDELNLIFGDSDRPVTAHDLTRLKYLECCIKETLRLYPPFPVIFRYLTEEVQIGDYILPKDITVLVNIYGTHRNAEFFPDPDSFKPERFLPENSVDRHPYVFIPFSAGVRNCIAPKYAMMEMKVALANLLRRLKFSLSDPSGPLQTPAIHFMLKPKDGKFNLIVSKRLGLS</sequence>
<evidence type="ECO:0000256" key="12">
    <source>
        <dbReference type="RuleBase" id="RU000461"/>
    </source>
</evidence>
<dbReference type="OMA" id="EMCIRES"/>
<dbReference type="GO" id="GO:0016705">
    <property type="term" value="F:oxidoreductase activity, acting on paired donors, with incorporation or reduction of molecular oxygen"/>
    <property type="evidence" value="ECO:0007669"/>
    <property type="project" value="InterPro"/>
</dbReference>
<protein>
    <recommendedName>
        <fullName evidence="15">Cytochrome P450</fullName>
    </recommendedName>
</protein>
<dbReference type="HOGENOM" id="CLU_001570_5_1_1"/>
<comment type="cofactor">
    <cofactor evidence="1 11">
        <name>heme</name>
        <dbReference type="ChEBI" id="CHEBI:30413"/>
    </cofactor>
</comment>
<evidence type="ECO:0000256" key="9">
    <source>
        <dbReference type="ARBA" id="ARBA00023033"/>
    </source>
</evidence>
<gene>
    <name evidence="13" type="ORF">DAPPUDRAFT_96133</name>
</gene>
<evidence type="ECO:0000256" key="2">
    <source>
        <dbReference type="ARBA" id="ARBA00003690"/>
    </source>
</evidence>
<keyword evidence="6 11" id="KW-0479">Metal-binding</keyword>
<keyword evidence="10" id="KW-0472">Membrane</keyword>
<name>E9FX06_DAPPU</name>
<dbReference type="KEGG" id="dpx:DAPPUDRAFT_96133"/>
<dbReference type="OrthoDB" id="6375668at2759"/>
<dbReference type="InterPro" id="IPR036396">
    <property type="entry name" value="Cyt_P450_sf"/>
</dbReference>
<dbReference type="Pfam" id="PF00067">
    <property type="entry name" value="p450"/>
    <property type="match status" value="1"/>
</dbReference>
<evidence type="ECO:0000313" key="14">
    <source>
        <dbReference type="Proteomes" id="UP000000305"/>
    </source>
</evidence>
<dbReference type="PRINTS" id="PR00385">
    <property type="entry name" value="P450"/>
</dbReference>
<evidence type="ECO:0000256" key="7">
    <source>
        <dbReference type="ARBA" id="ARBA00022824"/>
    </source>
</evidence>
<dbReference type="Gene3D" id="1.10.630.10">
    <property type="entry name" value="Cytochrome P450"/>
    <property type="match status" value="1"/>
</dbReference>
<dbReference type="InParanoid" id="E9FX06"/>
<evidence type="ECO:0000256" key="1">
    <source>
        <dbReference type="ARBA" id="ARBA00001971"/>
    </source>
</evidence>
<evidence type="ECO:0000256" key="8">
    <source>
        <dbReference type="ARBA" id="ARBA00023004"/>
    </source>
</evidence>
<comment type="subcellular location">
    <subcellularLocation>
        <location evidence="3">Endoplasmic reticulum membrane</location>
    </subcellularLocation>
</comment>
<evidence type="ECO:0008006" key="15">
    <source>
        <dbReference type="Google" id="ProtNLM"/>
    </source>
</evidence>
<dbReference type="InterPro" id="IPR001128">
    <property type="entry name" value="Cyt_P450"/>
</dbReference>
<reference evidence="13 14" key="1">
    <citation type="journal article" date="2011" name="Science">
        <title>The ecoresponsive genome of Daphnia pulex.</title>
        <authorList>
            <person name="Colbourne J.K."/>
            <person name="Pfrender M.E."/>
            <person name="Gilbert D."/>
            <person name="Thomas W.K."/>
            <person name="Tucker A."/>
            <person name="Oakley T.H."/>
            <person name="Tokishita S."/>
            <person name="Aerts A."/>
            <person name="Arnold G.J."/>
            <person name="Basu M.K."/>
            <person name="Bauer D.J."/>
            <person name="Caceres C.E."/>
            <person name="Carmel L."/>
            <person name="Casola C."/>
            <person name="Choi J.H."/>
            <person name="Detter J.C."/>
            <person name="Dong Q."/>
            <person name="Dusheyko S."/>
            <person name="Eads B.D."/>
            <person name="Frohlich T."/>
            <person name="Geiler-Samerotte K.A."/>
            <person name="Gerlach D."/>
            <person name="Hatcher P."/>
            <person name="Jogdeo S."/>
            <person name="Krijgsveld J."/>
            <person name="Kriventseva E.V."/>
            <person name="Kultz D."/>
            <person name="Laforsch C."/>
            <person name="Lindquist E."/>
            <person name="Lopez J."/>
            <person name="Manak J.R."/>
            <person name="Muller J."/>
            <person name="Pangilinan J."/>
            <person name="Patwardhan R.P."/>
            <person name="Pitluck S."/>
            <person name="Pritham E.J."/>
            <person name="Rechtsteiner A."/>
            <person name="Rho M."/>
            <person name="Rogozin I.B."/>
            <person name="Sakarya O."/>
            <person name="Salamov A."/>
            <person name="Schaack S."/>
            <person name="Shapiro H."/>
            <person name="Shiga Y."/>
            <person name="Skalitzky C."/>
            <person name="Smith Z."/>
            <person name="Souvorov A."/>
            <person name="Sung W."/>
            <person name="Tang Z."/>
            <person name="Tsuchiya D."/>
            <person name="Tu H."/>
            <person name="Vos H."/>
            <person name="Wang M."/>
            <person name="Wolf Y.I."/>
            <person name="Yamagata H."/>
            <person name="Yamada T."/>
            <person name="Ye Y."/>
            <person name="Shaw J.R."/>
            <person name="Andrews J."/>
            <person name="Crease T.J."/>
            <person name="Tang H."/>
            <person name="Lucas S.M."/>
            <person name="Robertson H.M."/>
            <person name="Bork P."/>
            <person name="Koonin E.V."/>
            <person name="Zdobnov E.M."/>
            <person name="Grigoriev I.V."/>
            <person name="Lynch M."/>
            <person name="Boore J.L."/>
        </authorList>
    </citation>
    <scope>NUCLEOTIDE SEQUENCE [LARGE SCALE GENOMIC DNA]</scope>
</reference>
<evidence type="ECO:0000256" key="4">
    <source>
        <dbReference type="ARBA" id="ARBA00010617"/>
    </source>
</evidence>
<keyword evidence="5 11" id="KW-0349">Heme</keyword>
<proteinExistence type="inferred from homology"/>
<dbReference type="PROSITE" id="PS00086">
    <property type="entry name" value="CYTOCHROME_P450"/>
    <property type="match status" value="1"/>
</dbReference>
<keyword evidence="9 12" id="KW-0503">Monooxygenase</keyword>
<dbReference type="PANTHER" id="PTHR24291:SF189">
    <property type="entry name" value="CYTOCHROME P450 4C3-RELATED"/>
    <property type="match status" value="1"/>
</dbReference>
<organism evidence="13 14">
    <name type="scientific">Daphnia pulex</name>
    <name type="common">Water flea</name>
    <dbReference type="NCBI Taxonomy" id="6669"/>
    <lineage>
        <taxon>Eukaryota</taxon>
        <taxon>Metazoa</taxon>
        <taxon>Ecdysozoa</taxon>
        <taxon>Arthropoda</taxon>
        <taxon>Crustacea</taxon>
        <taxon>Branchiopoda</taxon>
        <taxon>Diplostraca</taxon>
        <taxon>Cladocera</taxon>
        <taxon>Anomopoda</taxon>
        <taxon>Daphniidae</taxon>
        <taxon>Daphnia</taxon>
    </lineage>
</organism>
<evidence type="ECO:0000313" key="13">
    <source>
        <dbReference type="EMBL" id="EFX88342.1"/>
    </source>
</evidence>
<dbReference type="PANTHER" id="PTHR24291">
    <property type="entry name" value="CYTOCHROME P450 FAMILY 4"/>
    <property type="match status" value="1"/>
</dbReference>
<dbReference type="PRINTS" id="PR00465">
    <property type="entry name" value="EP450IV"/>
</dbReference>
<dbReference type="AlphaFoldDB" id="E9FX06"/>
<dbReference type="GO" id="GO:0005506">
    <property type="term" value="F:iron ion binding"/>
    <property type="evidence" value="ECO:0007669"/>
    <property type="project" value="InterPro"/>
</dbReference>
<keyword evidence="14" id="KW-1185">Reference proteome</keyword>
<dbReference type="EMBL" id="GL732526">
    <property type="protein sequence ID" value="EFX88342.1"/>
    <property type="molecule type" value="Genomic_DNA"/>
</dbReference>
<keyword evidence="12" id="KW-0560">Oxidoreductase</keyword>
<keyword evidence="8 11" id="KW-0408">Iron</keyword>
<accession>E9FX06</accession>
<dbReference type="InterPro" id="IPR002403">
    <property type="entry name" value="Cyt_P450_E_grp-IV"/>
</dbReference>
<dbReference type="GO" id="GO:0005789">
    <property type="term" value="C:endoplasmic reticulum membrane"/>
    <property type="evidence" value="ECO:0007669"/>
    <property type="project" value="UniProtKB-SubCell"/>
</dbReference>
<dbReference type="InterPro" id="IPR017972">
    <property type="entry name" value="Cyt_P450_CS"/>
</dbReference>
<comment type="similarity">
    <text evidence="4 12">Belongs to the cytochrome P450 family.</text>
</comment>